<dbReference type="NCBIfam" id="TIGR01431">
    <property type="entry name" value="adm_rel"/>
    <property type="match status" value="1"/>
</dbReference>
<dbReference type="InterPro" id="IPR006330">
    <property type="entry name" value="Ado/ade_deaminase"/>
</dbReference>
<dbReference type="PANTHER" id="PTHR11409">
    <property type="entry name" value="ADENOSINE DEAMINASE"/>
    <property type="match status" value="1"/>
</dbReference>
<dbReference type="EMBL" id="CAXAJV020001300">
    <property type="protein sequence ID" value="CAL7950403.1"/>
    <property type="molecule type" value="Genomic_DNA"/>
</dbReference>
<evidence type="ECO:0000256" key="9">
    <source>
        <dbReference type="ARBA" id="ARBA00047764"/>
    </source>
</evidence>
<comment type="caution">
    <text evidence="13">The sequence shown here is derived from an EMBL/GenBank/DDBJ whole genome shotgun (WGS) entry which is preliminary data.</text>
</comment>
<evidence type="ECO:0000256" key="1">
    <source>
        <dbReference type="ARBA" id="ARBA00001947"/>
    </source>
</evidence>
<dbReference type="InterPro" id="IPR006331">
    <property type="entry name" value="ADGF"/>
</dbReference>
<feature type="signal peptide" evidence="10">
    <location>
        <begin position="1"/>
        <end position="15"/>
    </location>
</feature>
<organism evidence="13 14">
    <name type="scientific">Xylocopa violacea</name>
    <name type="common">Violet carpenter bee</name>
    <name type="synonym">Apis violacea</name>
    <dbReference type="NCBI Taxonomy" id="135666"/>
    <lineage>
        <taxon>Eukaryota</taxon>
        <taxon>Metazoa</taxon>
        <taxon>Ecdysozoa</taxon>
        <taxon>Arthropoda</taxon>
        <taxon>Hexapoda</taxon>
        <taxon>Insecta</taxon>
        <taxon>Pterygota</taxon>
        <taxon>Neoptera</taxon>
        <taxon>Endopterygota</taxon>
        <taxon>Hymenoptera</taxon>
        <taxon>Apocrita</taxon>
        <taxon>Aculeata</taxon>
        <taxon>Apoidea</taxon>
        <taxon>Anthophila</taxon>
        <taxon>Apidae</taxon>
        <taxon>Xylocopa</taxon>
        <taxon>Xylocopa</taxon>
    </lineage>
</organism>
<dbReference type="EC" id="3.5.4.4" evidence="4"/>
<evidence type="ECO:0000256" key="5">
    <source>
        <dbReference type="ARBA" id="ARBA00022525"/>
    </source>
</evidence>
<evidence type="ECO:0000256" key="4">
    <source>
        <dbReference type="ARBA" id="ARBA00012784"/>
    </source>
</evidence>
<evidence type="ECO:0000259" key="11">
    <source>
        <dbReference type="Pfam" id="PF00962"/>
    </source>
</evidence>
<evidence type="ECO:0000256" key="8">
    <source>
        <dbReference type="ARBA" id="ARBA00022801"/>
    </source>
</evidence>
<keyword evidence="7 10" id="KW-0732">Signal</keyword>
<protein>
    <recommendedName>
        <fullName evidence="4">adenosine deaminase</fullName>
        <ecNumber evidence="4">3.5.4.4</ecNumber>
    </recommendedName>
</protein>
<comment type="cofactor">
    <cofactor evidence="1">
        <name>Zn(2+)</name>
        <dbReference type="ChEBI" id="CHEBI:29105"/>
    </cofactor>
</comment>
<evidence type="ECO:0000256" key="10">
    <source>
        <dbReference type="SAM" id="SignalP"/>
    </source>
</evidence>
<reference evidence="13 14" key="1">
    <citation type="submission" date="2024-08" db="EMBL/GenBank/DDBJ databases">
        <authorList>
            <person name="Will J Nash"/>
            <person name="Angela Man"/>
            <person name="Seanna McTaggart"/>
            <person name="Kendall Baker"/>
            <person name="Tom Barker"/>
            <person name="Leah Catchpole"/>
            <person name="Alex Durrant"/>
            <person name="Karim Gharbi"/>
            <person name="Naomi Irish"/>
            <person name="Gemy Kaithakottil"/>
            <person name="Debby Ku"/>
            <person name="Aaliyah Providence"/>
            <person name="Felix Shaw"/>
            <person name="David Swarbreck"/>
            <person name="Chris Watkins"/>
            <person name="Ann M. McCartney"/>
            <person name="Giulio Formenti"/>
            <person name="Alice Mouton"/>
            <person name="Noel Vella"/>
            <person name="Bjorn M von Reumont"/>
            <person name="Adriana Vella"/>
            <person name="Wilfried Haerty"/>
        </authorList>
    </citation>
    <scope>NUCLEOTIDE SEQUENCE [LARGE SCALE GENOMIC DNA]</scope>
</reference>
<evidence type="ECO:0000259" key="12">
    <source>
        <dbReference type="Pfam" id="PF08451"/>
    </source>
</evidence>
<feature type="chain" id="PRO_5047515097" description="adenosine deaminase" evidence="10">
    <location>
        <begin position="16"/>
        <end position="503"/>
    </location>
</feature>
<feature type="domain" description="Adenosine/AMP deaminase N-terminal" evidence="12">
    <location>
        <begin position="16"/>
        <end position="99"/>
    </location>
</feature>
<dbReference type="PANTHER" id="PTHR11409:SF39">
    <property type="entry name" value="ADENOSINE DEAMINASE 2"/>
    <property type="match status" value="1"/>
</dbReference>
<keyword evidence="6" id="KW-0479">Metal-binding</keyword>
<gene>
    <name evidence="13" type="ORF">XYLVIOL_LOCUS9937</name>
</gene>
<evidence type="ECO:0000256" key="7">
    <source>
        <dbReference type="ARBA" id="ARBA00022729"/>
    </source>
</evidence>
<evidence type="ECO:0000313" key="13">
    <source>
        <dbReference type="EMBL" id="CAL7950403.1"/>
    </source>
</evidence>
<dbReference type="Pfam" id="PF08451">
    <property type="entry name" value="A_deaminase_N"/>
    <property type="match status" value="1"/>
</dbReference>
<dbReference type="Gene3D" id="3.20.20.140">
    <property type="entry name" value="Metal-dependent hydrolases"/>
    <property type="match status" value="1"/>
</dbReference>
<dbReference type="InterPro" id="IPR032466">
    <property type="entry name" value="Metal_Hydrolase"/>
</dbReference>
<sequence>MLEFIFSFILLLAYADVSVTFPHGNYTSLRNEILEYEQRLMIGANLTLNETEQAANKILMKAKEEELDAGFKNPLLFASARNFLEAKKDIEKSKVFRLLRHMPKGAVLHSHDTALVSGDYMYQNITFRDDLYVCIDKGVVKLHFFRIPDKSCSWELLKKVREEPVRGNIVNSMIKDRMSMYCKDPTVTYSNIDKAWNKFIDIFSFINPLLTYRPVYEDHFLKALEELYEDNVMYLELRSTLPTLYDFDGTQYKPRDLVGIYEKLTKRFKEEHPDFVGAKLIYAPARSCDRKRAKEHIEIMIELKDLYPNFVAGFDLVGQEDKGHTLEDFADLLRDAADRNVSFFFHAGETNWLGTSTDENLVDALLLNTRRIGHGYALGSHPFLLEIARRMNIAIEVNPISNQVLKLVDDLRNHAARPLFAEGYPLVISNDDPSLWGAKGLSYDFYEAFMALMSRHADLRSLKQLALNSLLYSSLNDSETEQALAIWRNKWQTFVEDVANNIY</sequence>
<evidence type="ECO:0000256" key="6">
    <source>
        <dbReference type="ARBA" id="ARBA00022723"/>
    </source>
</evidence>
<dbReference type="InterPro" id="IPR001365">
    <property type="entry name" value="A_deaminase_dom"/>
</dbReference>
<keyword evidence="5" id="KW-0964">Secreted</keyword>
<comment type="subcellular location">
    <subcellularLocation>
        <location evidence="2">Secreted</location>
    </subcellularLocation>
</comment>
<accession>A0ABP1PF28</accession>
<evidence type="ECO:0000313" key="14">
    <source>
        <dbReference type="Proteomes" id="UP001642520"/>
    </source>
</evidence>
<evidence type="ECO:0000256" key="3">
    <source>
        <dbReference type="ARBA" id="ARBA00006083"/>
    </source>
</evidence>
<dbReference type="InterPro" id="IPR013659">
    <property type="entry name" value="A_deaminase_N"/>
</dbReference>
<keyword evidence="14" id="KW-1185">Reference proteome</keyword>
<evidence type="ECO:0000256" key="2">
    <source>
        <dbReference type="ARBA" id="ARBA00004613"/>
    </source>
</evidence>
<comment type="catalytic activity">
    <reaction evidence="9">
        <text>adenosine + H2O + H(+) = inosine + NH4(+)</text>
        <dbReference type="Rhea" id="RHEA:24408"/>
        <dbReference type="ChEBI" id="CHEBI:15377"/>
        <dbReference type="ChEBI" id="CHEBI:15378"/>
        <dbReference type="ChEBI" id="CHEBI:16335"/>
        <dbReference type="ChEBI" id="CHEBI:17596"/>
        <dbReference type="ChEBI" id="CHEBI:28938"/>
        <dbReference type="EC" id="3.5.4.4"/>
    </reaction>
</comment>
<dbReference type="Pfam" id="PF00962">
    <property type="entry name" value="A_deaminase"/>
    <property type="match status" value="1"/>
</dbReference>
<dbReference type="SUPFAM" id="SSF51556">
    <property type="entry name" value="Metallo-dependent hydrolases"/>
    <property type="match status" value="1"/>
</dbReference>
<comment type="similarity">
    <text evidence="3">Belongs to the metallo-dependent hydrolases superfamily. Adenosine and AMP deaminases family. ADGF subfamily.</text>
</comment>
<dbReference type="Proteomes" id="UP001642520">
    <property type="component" value="Unassembled WGS sequence"/>
</dbReference>
<dbReference type="CDD" id="cd01321">
    <property type="entry name" value="ADGF"/>
    <property type="match status" value="1"/>
</dbReference>
<feature type="domain" description="Adenosine deaminase" evidence="11">
    <location>
        <begin position="191"/>
        <end position="480"/>
    </location>
</feature>
<keyword evidence="8" id="KW-0378">Hydrolase</keyword>
<proteinExistence type="inferred from homology"/>
<name>A0ABP1PF28_XYLVO</name>